<name>A0A1L7I573_9FLAO</name>
<evidence type="ECO:0000313" key="2">
    <source>
        <dbReference type="Proteomes" id="UP000186230"/>
    </source>
</evidence>
<proteinExistence type="predicted"/>
<sequence>MELFTDFLHNYKHSLEGVHPVVKIMATITLAFILVAVVSAVINVLAS</sequence>
<dbReference type="STRING" id="1229726.GRFL_1589"/>
<dbReference type="EMBL" id="CP016359">
    <property type="protein sequence ID" value="APU68313.1"/>
    <property type="molecule type" value="Genomic_DNA"/>
</dbReference>
<protein>
    <submittedName>
        <fullName evidence="1">Uncharacterized protein</fullName>
    </submittedName>
</protein>
<organism evidence="1 2">
    <name type="scientific">Christiangramia flava JLT2011</name>
    <dbReference type="NCBI Taxonomy" id="1229726"/>
    <lineage>
        <taxon>Bacteria</taxon>
        <taxon>Pseudomonadati</taxon>
        <taxon>Bacteroidota</taxon>
        <taxon>Flavobacteriia</taxon>
        <taxon>Flavobacteriales</taxon>
        <taxon>Flavobacteriaceae</taxon>
        <taxon>Christiangramia</taxon>
    </lineage>
</organism>
<dbReference type="RefSeq" id="WP_169833970.1">
    <property type="nucleotide sequence ID" value="NZ_AMRU01000001.1"/>
</dbReference>
<reference evidence="1 2" key="1">
    <citation type="submission" date="2016-07" db="EMBL/GenBank/DDBJ databases">
        <title>Multi-omics approach to identify versatile polysaccharide utilization systems of a marine flavobacterium Gramella flava.</title>
        <authorList>
            <person name="Tang K."/>
        </authorList>
    </citation>
    <scope>NUCLEOTIDE SEQUENCE [LARGE SCALE GENOMIC DNA]</scope>
    <source>
        <strain evidence="1 2">JLT2011</strain>
    </source>
</reference>
<accession>A0A1L7I573</accession>
<dbReference type="Proteomes" id="UP000186230">
    <property type="component" value="Chromosome"/>
</dbReference>
<gene>
    <name evidence="1" type="ORF">GRFL_1589</name>
</gene>
<dbReference type="AlphaFoldDB" id="A0A1L7I573"/>
<keyword evidence="2" id="KW-1185">Reference proteome</keyword>
<evidence type="ECO:0000313" key="1">
    <source>
        <dbReference type="EMBL" id="APU68313.1"/>
    </source>
</evidence>
<dbReference type="KEGG" id="gfl:GRFL_1589"/>